<reference evidence="2" key="1">
    <citation type="submission" date="2018-03" db="EMBL/GenBank/DDBJ databases">
        <authorList>
            <person name="Guldener U."/>
        </authorList>
    </citation>
    <scope>NUCLEOTIDE SEQUENCE</scope>
</reference>
<dbReference type="AlphaFoldDB" id="A0AAE8N4T8"/>
<keyword evidence="3" id="KW-1185">Reference proteome</keyword>
<name>A0AAE8N4T8_9PEZI</name>
<proteinExistence type="predicted"/>
<dbReference type="EMBL" id="ONZQ02000015">
    <property type="protein sequence ID" value="SPO06326.1"/>
    <property type="molecule type" value="Genomic_DNA"/>
</dbReference>
<feature type="compositionally biased region" description="Polar residues" evidence="1">
    <location>
        <begin position="58"/>
        <end position="76"/>
    </location>
</feature>
<protein>
    <submittedName>
        <fullName evidence="2">Uncharacterized protein</fullName>
    </submittedName>
</protein>
<dbReference type="Proteomes" id="UP001187682">
    <property type="component" value="Unassembled WGS sequence"/>
</dbReference>
<evidence type="ECO:0000256" key="1">
    <source>
        <dbReference type="SAM" id="MobiDB-lite"/>
    </source>
</evidence>
<organism evidence="2 3">
    <name type="scientific">Cephalotrichum gorgonifer</name>
    <dbReference type="NCBI Taxonomy" id="2041049"/>
    <lineage>
        <taxon>Eukaryota</taxon>
        <taxon>Fungi</taxon>
        <taxon>Dikarya</taxon>
        <taxon>Ascomycota</taxon>
        <taxon>Pezizomycotina</taxon>
        <taxon>Sordariomycetes</taxon>
        <taxon>Hypocreomycetidae</taxon>
        <taxon>Microascales</taxon>
        <taxon>Microascaceae</taxon>
        <taxon>Cephalotrichum</taxon>
    </lineage>
</organism>
<accession>A0AAE8N4T8</accession>
<sequence>MVIRRRLLPGRPRASEEVKIVEKLGLVSTAVRNNQTRPEDEDENSKSLMLSTEEDALGNNSTPSHRGPTATSTQIEPLTADGQQEQHDHGSTQVSEHHSTISVARLKWMEKINGKAVAADIQIAYCDAKLIRRDQDTP</sequence>
<evidence type="ECO:0000313" key="3">
    <source>
        <dbReference type="Proteomes" id="UP001187682"/>
    </source>
</evidence>
<feature type="region of interest" description="Disordered" evidence="1">
    <location>
        <begin position="28"/>
        <end position="99"/>
    </location>
</feature>
<evidence type="ECO:0000313" key="2">
    <source>
        <dbReference type="EMBL" id="SPO06326.1"/>
    </source>
</evidence>
<gene>
    <name evidence="2" type="ORF">DNG_09015</name>
</gene>
<feature type="compositionally biased region" description="Basic and acidic residues" evidence="1">
    <location>
        <begin position="84"/>
        <end position="99"/>
    </location>
</feature>
<comment type="caution">
    <text evidence="2">The sequence shown here is derived from an EMBL/GenBank/DDBJ whole genome shotgun (WGS) entry which is preliminary data.</text>
</comment>